<dbReference type="Proteomes" id="UP001283341">
    <property type="component" value="Unassembled WGS sequence"/>
</dbReference>
<sequence>MENQKNNLQCRLNTSDNQQRPANPSAGLPYPTVPPLALNYSSINPEAAPFTPGRGKVAQRHTHHQLAGAFEQLSMGQGQAGPSNPRARPFVPQPSSGAQQRVVTGSSGYAAHPASGPFGQFGHHETSQHTRPLPVIQPGQNELVQRPPGPSRVNFGRNETNRYAPGPPVSPSGQNQVVQCPTGFPPAQFGRNETAQHRPGPSASKVGQQGVVQRPPGFPVAQSATHRPSYGNPFQGQRPDCVQLPVAQGAWDHTAQPSNYPVSQGTQMVQYTGNVANQENQLMPHTGTTANQEQQPGPYNRPPRPYKPSHMVINPQGKLLGSEEERRRREELGISINYAGDINNPRNISANIPDEDNCSFWITHIHPEAVHKDILDAVRNVGRIYAMHLNKDQEGQRGKRHEHGAAKLVFFTKGEATRFWDKHGQHVNAQPLIIRGMQTVVRRNRNKVAEQLGLPPNRTRVLLITGPPHLVNEEFLIPWFQSKFKFEIDDILWHVRHPEVNMMEWRFSSFRSQAQSAFLALSRQEPPFDDPRVGVKWDDDPCDIPKTEEVKRAMMEAFHEAKRAREAREAASRQARANRHQIEGRAENHQHHADQYHQGDRHQHGDHHYH</sequence>
<feature type="region of interest" description="Disordered" evidence="1">
    <location>
        <begin position="1"/>
        <end position="30"/>
    </location>
</feature>
<evidence type="ECO:0000313" key="3">
    <source>
        <dbReference type="Proteomes" id="UP001283341"/>
    </source>
</evidence>
<reference evidence="2" key="1">
    <citation type="journal article" date="2023" name="Mol. Phylogenet. Evol.">
        <title>Genome-scale phylogeny and comparative genomics of the fungal order Sordariales.</title>
        <authorList>
            <person name="Hensen N."/>
            <person name="Bonometti L."/>
            <person name="Westerberg I."/>
            <person name="Brannstrom I.O."/>
            <person name="Guillou S."/>
            <person name="Cros-Aarteil S."/>
            <person name="Calhoun S."/>
            <person name="Haridas S."/>
            <person name="Kuo A."/>
            <person name="Mondo S."/>
            <person name="Pangilinan J."/>
            <person name="Riley R."/>
            <person name="LaButti K."/>
            <person name="Andreopoulos B."/>
            <person name="Lipzen A."/>
            <person name="Chen C."/>
            <person name="Yan M."/>
            <person name="Daum C."/>
            <person name="Ng V."/>
            <person name="Clum A."/>
            <person name="Steindorff A."/>
            <person name="Ohm R.A."/>
            <person name="Martin F."/>
            <person name="Silar P."/>
            <person name="Natvig D.O."/>
            <person name="Lalanne C."/>
            <person name="Gautier V."/>
            <person name="Ament-Velasquez S.L."/>
            <person name="Kruys A."/>
            <person name="Hutchinson M.I."/>
            <person name="Powell A.J."/>
            <person name="Barry K."/>
            <person name="Miller A.N."/>
            <person name="Grigoriev I.V."/>
            <person name="Debuchy R."/>
            <person name="Gladieux P."/>
            <person name="Hiltunen Thoren M."/>
            <person name="Johannesson H."/>
        </authorList>
    </citation>
    <scope>NUCLEOTIDE SEQUENCE</scope>
    <source>
        <strain evidence="2">CBS 118394</strain>
    </source>
</reference>
<feature type="region of interest" description="Disordered" evidence="1">
    <location>
        <begin position="187"/>
        <end position="229"/>
    </location>
</feature>
<evidence type="ECO:0000313" key="2">
    <source>
        <dbReference type="EMBL" id="KAK3331178.1"/>
    </source>
</evidence>
<evidence type="ECO:0000256" key="1">
    <source>
        <dbReference type="SAM" id="MobiDB-lite"/>
    </source>
</evidence>
<feature type="compositionally biased region" description="Polar residues" evidence="1">
    <location>
        <begin position="286"/>
        <end position="297"/>
    </location>
</feature>
<dbReference type="EMBL" id="JAUEDM010000001">
    <property type="protein sequence ID" value="KAK3331178.1"/>
    <property type="molecule type" value="Genomic_DNA"/>
</dbReference>
<feature type="region of interest" description="Disordered" evidence="1">
    <location>
        <begin position="75"/>
        <end position="100"/>
    </location>
</feature>
<feature type="region of interest" description="Disordered" evidence="1">
    <location>
        <begin position="286"/>
        <end position="326"/>
    </location>
</feature>
<feature type="compositionally biased region" description="Polar residues" evidence="1">
    <location>
        <begin position="1"/>
        <end position="22"/>
    </location>
</feature>
<reference evidence="2" key="2">
    <citation type="submission" date="2023-06" db="EMBL/GenBank/DDBJ databases">
        <authorList>
            <consortium name="Lawrence Berkeley National Laboratory"/>
            <person name="Haridas S."/>
            <person name="Hensen N."/>
            <person name="Bonometti L."/>
            <person name="Westerberg I."/>
            <person name="Brannstrom I.O."/>
            <person name="Guillou S."/>
            <person name="Cros-Aarteil S."/>
            <person name="Calhoun S."/>
            <person name="Kuo A."/>
            <person name="Mondo S."/>
            <person name="Pangilinan J."/>
            <person name="Riley R."/>
            <person name="Labutti K."/>
            <person name="Andreopoulos B."/>
            <person name="Lipzen A."/>
            <person name="Chen C."/>
            <person name="Yanf M."/>
            <person name="Daum C."/>
            <person name="Ng V."/>
            <person name="Clum A."/>
            <person name="Steindorff A."/>
            <person name="Ohm R."/>
            <person name="Martin F."/>
            <person name="Silar P."/>
            <person name="Natvig D."/>
            <person name="Lalanne C."/>
            <person name="Gautier V."/>
            <person name="Ament-Velasquez S.L."/>
            <person name="Kruys A."/>
            <person name="Hutchinson M.I."/>
            <person name="Powell A.J."/>
            <person name="Barry K."/>
            <person name="Miller A.N."/>
            <person name="Grigoriev I.V."/>
            <person name="Debuchy R."/>
            <person name="Gladieux P."/>
            <person name="Thoren M.H."/>
            <person name="Johannesson H."/>
        </authorList>
    </citation>
    <scope>NUCLEOTIDE SEQUENCE</scope>
    <source>
        <strain evidence="2">CBS 118394</strain>
    </source>
</reference>
<comment type="caution">
    <text evidence="2">The sequence shown here is derived from an EMBL/GenBank/DDBJ whole genome shotgun (WGS) entry which is preliminary data.</text>
</comment>
<gene>
    <name evidence="2" type="ORF">B0H66DRAFT_528504</name>
</gene>
<proteinExistence type="predicted"/>
<accession>A0AAE0ITU8</accession>
<dbReference type="AlphaFoldDB" id="A0AAE0ITU8"/>
<organism evidence="2 3">
    <name type="scientific">Apodospora peruviana</name>
    <dbReference type="NCBI Taxonomy" id="516989"/>
    <lineage>
        <taxon>Eukaryota</taxon>
        <taxon>Fungi</taxon>
        <taxon>Dikarya</taxon>
        <taxon>Ascomycota</taxon>
        <taxon>Pezizomycotina</taxon>
        <taxon>Sordariomycetes</taxon>
        <taxon>Sordariomycetidae</taxon>
        <taxon>Sordariales</taxon>
        <taxon>Lasiosphaeriaceae</taxon>
        <taxon>Apodospora</taxon>
    </lineage>
</organism>
<protein>
    <submittedName>
        <fullName evidence="2">Uncharacterized protein</fullName>
    </submittedName>
</protein>
<feature type="region of interest" description="Disordered" evidence="1">
    <location>
        <begin position="586"/>
        <end position="610"/>
    </location>
</feature>
<keyword evidence="3" id="KW-1185">Reference proteome</keyword>
<name>A0AAE0ITU8_9PEZI</name>